<feature type="compositionally biased region" description="Basic and acidic residues" evidence="1">
    <location>
        <begin position="251"/>
        <end position="260"/>
    </location>
</feature>
<dbReference type="VEuPathDB" id="PlasmoDB:PVW1_100022100"/>
<evidence type="ECO:0000313" key="3">
    <source>
        <dbReference type="Proteomes" id="UP000305196"/>
    </source>
</evidence>
<dbReference type="AlphaFoldDB" id="A0A1G4E5A5"/>
<organism evidence="2 3">
    <name type="scientific">Plasmodium vivax</name>
    <name type="common">malaria parasite P. vivax</name>
    <dbReference type="NCBI Taxonomy" id="5855"/>
    <lineage>
        <taxon>Eukaryota</taxon>
        <taxon>Sar</taxon>
        <taxon>Alveolata</taxon>
        <taxon>Apicomplexa</taxon>
        <taxon>Aconoidasida</taxon>
        <taxon>Haemosporida</taxon>
        <taxon>Plasmodiidae</taxon>
        <taxon>Plasmodium</taxon>
        <taxon>Plasmodium (Plasmodium)</taxon>
    </lineage>
</organism>
<protein>
    <submittedName>
        <fullName evidence="2">Vir protein, putative</fullName>
    </submittedName>
</protein>
<reference evidence="2 3" key="1">
    <citation type="submission" date="2016-07" db="EMBL/GenBank/DDBJ databases">
        <authorList>
            <consortium name="Pathogen Informatics"/>
        </authorList>
    </citation>
    <scope>NUCLEOTIDE SEQUENCE [LARGE SCALE GENOMIC DNA]</scope>
</reference>
<name>A0A1G4E5A5_PLAVI</name>
<proteinExistence type="predicted"/>
<sequence>MPEITVDTDELKRKYPFLDKIWNLYEEFNKAIDNSDNHKSDYDDLCKSIMGQVKNSEKRYNDICIKLIRNLGTFDSEMNTAKYNSERCKNLNSWLYYIIKNYNVQQDAITKIFEESNNIMKEGVNKPYCLNYSYKDIYNNPDDVIKLINLEEYMNDLLSILKDNNDNNHCLCRNFIFECANIYRDMNKMYCTGQTKKGSPKSGTCSKLQNFNRFFTSYISTQKELKDELPSLYTEENENIPICASDARKQQLEPGQKSELDSSGVDQSSSPKKISISTAIGTMAGIPPFLALIYKFTPVGRWFRSKNKKGRDVFKNLDEEIEKELYYPRHENAILNSSHARYNVAYEQI</sequence>
<dbReference type="EMBL" id="FLYI01000222">
    <property type="protein sequence ID" value="SCA81948.1"/>
    <property type="molecule type" value="Genomic_DNA"/>
</dbReference>
<evidence type="ECO:0000256" key="1">
    <source>
        <dbReference type="SAM" id="MobiDB-lite"/>
    </source>
</evidence>
<dbReference type="VEuPathDB" id="PlasmoDB:PVP01_0001120"/>
<accession>A0A1G4E5A5</accession>
<gene>
    <name evidence="2" type="ORF">PVC01_000051000</name>
</gene>
<dbReference type="InterPro" id="IPR008780">
    <property type="entry name" value="Plasmodium_Vir"/>
</dbReference>
<dbReference type="Pfam" id="PF05795">
    <property type="entry name" value="Plasmodium_Vir"/>
    <property type="match status" value="1"/>
</dbReference>
<dbReference type="VEuPathDB" id="PlasmoDB:PVPAM_000029900"/>
<feature type="region of interest" description="Disordered" evidence="1">
    <location>
        <begin position="251"/>
        <end position="271"/>
    </location>
</feature>
<evidence type="ECO:0000313" key="2">
    <source>
        <dbReference type="EMBL" id="SCA81948.1"/>
    </source>
</evidence>
<dbReference type="Proteomes" id="UP000305196">
    <property type="component" value="Unassembled WGS sequence"/>
</dbReference>